<gene>
    <name evidence="1" type="ordered locus">Sulku_1368</name>
</gene>
<evidence type="ECO:0008006" key="3">
    <source>
        <dbReference type="Google" id="ProtNLM"/>
    </source>
</evidence>
<dbReference type="STRING" id="709032.Sulku_1368"/>
<accession>E4TYN9</accession>
<dbReference type="Proteomes" id="UP000008721">
    <property type="component" value="Chromosome"/>
</dbReference>
<dbReference type="HOGENOM" id="CLU_1871653_0_0_7"/>
<protein>
    <recommendedName>
        <fullName evidence="3">GGDEF domain-containing protein</fullName>
    </recommendedName>
</protein>
<reference evidence="1 2" key="1">
    <citation type="journal article" date="2012" name="Stand. Genomic Sci.">
        <title>Complete genome sequence of the sulfur compounds oxidizing chemolithoautotroph Sulfuricurvum kujiense type strain (YK-1(T)).</title>
        <authorList>
            <person name="Han C."/>
            <person name="Kotsyurbenko O."/>
            <person name="Chertkov O."/>
            <person name="Held B."/>
            <person name="Lapidus A."/>
            <person name="Nolan M."/>
            <person name="Lucas S."/>
            <person name="Hammon N."/>
            <person name="Deshpande S."/>
            <person name="Cheng J.F."/>
            <person name="Tapia R."/>
            <person name="Goodwin L.A."/>
            <person name="Pitluck S."/>
            <person name="Liolios K."/>
            <person name="Pagani I."/>
            <person name="Ivanova N."/>
            <person name="Mavromatis K."/>
            <person name="Mikhailova N."/>
            <person name="Pati A."/>
            <person name="Chen A."/>
            <person name="Palaniappan K."/>
            <person name="Land M."/>
            <person name="Hauser L."/>
            <person name="Chang Y.J."/>
            <person name="Jeffries C.D."/>
            <person name="Brambilla E.M."/>
            <person name="Rohde M."/>
            <person name="Spring S."/>
            <person name="Sikorski J."/>
            <person name="Goker M."/>
            <person name="Woyke T."/>
            <person name="Bristow J."/>
            <person name="Eisen J.A."/>
            <person name="Markowitz V."/>
            <person name="Hugenholtz P."/>
            <person name="Kyrpides N.C."/>
            <person name="Klenk H.P."/>
            <person name="Detter J.C."/>
        </authorList>
    </citation>
    <scope>NUCLEOTIDE SEQUENCE [LARGE SCALE GENOMIC DNA]</scope>
    <source>
        <strain evidence="2">ATCC BAA-921 / DSM 16994 / JCM 11577 / YK-1</strain>
    </source>
</reference>
<keyword evidence="2" id="KW-1185">Reference proteome</keyword>
<sequence>MDENILNRVNVLVKKTYYTYERFEVDATFALLYHETPLSVVDLSQFVRLSDHLIQLDEHHYFIIFAFTSEENAYKASQNIIHKLDGHFNNHSSSVALDSLDVTMSPKLILNRLKQIMKEIHKDSHVRIETEDILHR</sequence>
<evidence type="ECO:0000313" key="2">
    <source>
        <dbReference type="Proteomes" id="UP000008721"/>
    </source>
</evidence>
<organism evidence="1 2">
    <name type="scientific">Sulfuricurvum kujiense (strain ATCC BAA-921 / DSM 16994 / JCM 11577 / YK-1)</name>
    <dbReference type="NCBI Taxonomy" id="709032"/>
    <lineage>
        <taxon>Bacteria</taxon>
        <taxon>Pseudomonadati</taxon>
        <taxon>Campylobacterota</taxon>
        <taxon>Epsilonproteobacteria</taxon>
        <taxon>Campylobacterales</taxon>
        <taxon>Sulfurimonadaceae</taxon>
        <taxon>Sulfuricurvum</taxon>
    </lineage>
</organism>
<proteinExistence type="predicted"/>
<dbReference type="RefSeq" id="WP_013460227.1">
    <property type="nucleotide sequence ID" value="NC_014762.1"/>
</dbReference>
<dbReference type="EMBL" id="CP002355">
    <property type="protein sequence ID" value="ADR34030.1"/>
    <property type="molecule type" value="Genomic_DNA"/>
</dbReference>
<dbReference type="OrthoDB" id="5334571at2"/>
<dbReference type="AlphaFoldDB" id="E4TYN9"/>
<name>E4TYN9_SULKY</name>
<dbReference type="KEGG" id="sku:Sulku_1368"/>
<evidence type="ECO:0000313" key="1">
    <source>
        <dbReference type="EMBL" id="ADR34030.1"/>
    </source>
</evidence>
<dbReference type="eggNOG" id="ENOG5030N34">
    <property type="taxonomic scope" value="Bacteria"/>
</dbReference>